<keyword evidence="7" id="KW-0106">Calcium</keyword>
<keyword evidence="4" id="KW-0349">Heme</keyword>
<gene>
    <name evidence="11" type="ORF">B0537_08415</name>
</gene>
<evidence type="ECO:0000313" key="11">
    <source>
        <dbReference type="EMBL" id="AQS59103.1"/>
    </source>
</evidence>
<dbReference type="PANTHER" id="PTHR30633">
    <property type="entry name" value="CYTOCHROME C-552 RESPIRATORY NITRITE REDUCTASE"/>
    <property type="match status" value="1"/>
</dbReference>
<dbReference type="GO" id="GO:0019645">
    <property type="term" value="P:anaerobic electron transport chain"/>
    <property type="evidence" value="ECO:0007669"/>
    <property type="project" value="TreeGrafter"/>
</dbReference>
<dbReference type="InterPro" id="IPR036280">
    <property type="entry name" value="Multihaem_cyt_sf"/>
</dbReference>
<dbReference type="GO" id="GO:0046872">
    <property type="term" value="F:metal ion binding"/>
    <property type="evidence" value="ECO:0007669"/>
    <property type="project" value="UniProtKB-KW"/>
</dbReference>
<dbReference type="Proteomes" id="UP000189464">
    <property type="component" value="Chromosome"/>
</dbReference>
<keyword evidence="12" id="KW-1185">Reference proteome</keyword>
<evidence type="ECO:0000313" key="12">
    <source>
        <dbReference type="Proteomes" id="UP000189464"/>
    </source>
</evidence>
<dbReference type="EC" id="1.7.2.2" evidence="3"/>
<evidence type="ECO:0000256" key="1">
    <source>
        <dbReference type="ARBA" id="ARBA00004196"/>
    </source>
</evidence>
<sequence length="427" mass="48591">MKNKGIIIALSVVVAIIILGAVYTAFAINNRDISEAAKKPNPEEIQKNPTVNEVWGKYYPEHWQSYLKGKESDQKTKYGGNLRESKLEHFPYLRTLYAGLGYSEEFWEPRGHPYALEDINSVPGSRKKTGGACLTCKSPEVPALIEKYGDDFYRKPFNEMVKNVKYPIGCSDCHDPQTNDLRITRPALIKAFERQGKDITKASRQELRSLVCAQCHVTYYFKEGSKETTFPWDEGLKADQTFQYFEKRNLTEWVQPLVQTGLNKARHPDYELFVGSTHHSAGVACADCHMPYTKQGDSKISSHWWVSPLLNIEASCTKCHTQGADYLQKRVYQIQDEFKAVLDLASETNLKAVRTIEAALKTPGADQASIKRAQDHYRKAFWYFDWVSTANSMGFHNPQEATRFLAESIQYANEAIQAADQAMLKKQ</sequence>
<name>A0A1S6IWG1_9FIRM</name>
<dbReference type="GO" id="GO:0042279">
    <property type="term" value="F:nitrite reductase (cytochrome, ammonia-forming) activity"/>
    <property type="evidence" value="ECO:0007669"/>
    <property type="project" value="UniProtKB-EC"/>
</dbReference>
<evidence type="ECO:0000256" key="2">
    <source>
        <dbReference type="ARBA" id="ARBA00009288"/>
    </source>
</evidence>
<dbReference type="EMBL" id="CP019698">
    <property type="protein sequence ID" value="AQS59103.1"/>
    <property type="molecule type" value="Genomic_DNA"/>
</dbReference>
<dbReference type="InterPro" id="IPR003321">
    <property type="entry name" value="Cyt_c552"/>
</dbReference>
<dbReference type="CDD" id="cd00548">
    <property type="entry name" value="NrfA-like"/>
    <property type="match status" value="1"/>
</dbReference>
<dbReference type="PIRSF" id="PIRSF000243">
    <property type="entry name" value="Cyt_c552"/>
    <property type="match status" value="1"/>
</dbReference>
<protein>
    <recommendedName>
        <fullName evidence="3">nitrite reductase (cytochrome; ammonia-forming)</fullName>
        <ecNumber evidence="3">1.7.2.2</ecNumber>
    </recommendedName>
</protein>
<dbReference type="AlphaFoldDB" id="A0A1S6IWG1"/>
<dbReference type="KEGG" id="dfg:B0537_08415"/>
<dbReference type="SUPFAM" id="SSF48695">
    <property type="entry name" value="Multiheme cytochromes"/>
    <property type="match status" value="1"/>
</dbReference>
<keyword evidence="6" id="KW-0732">Signal</keyword>
<evidence type="ECO:0000256" key="5">
    <source>
        <dbReference type="ARBA" id="ARBA00022723"/>
    </source>
</evidence>
<dbReference type="Pfam" id="PF02335">
    <property type="entry name" value="Cytochrom_C552"/>
    <property type="match status" value="1"/>
</dbReference>
<dbReference type="PANTHER" id="PTHR30633:SF0">
    <property type="entry name" value="CYTOCHROME C-552"/>
    <property type="match status" value="1"/>
</dbReference>
<reference evidence="11 12" key="1">
    <citation type="journal article" date="2016" name="Int. J. Syst. Evol. Microbiol.">
        <title>Desulfotomaculum ferrireducens sp. nov., a moderately thermophilic sulfate-reducing and dissimilatory Fe(III)-reducing bacterium isolated from compost.</title>
        <authorList>
            <person name="Yang G."/>
            <person name="Guo J."/>
            <person name="Zhuang L."/>
            <person name="Yuan Y."/>
            <person name="Zhou S."/>
        </authorList>
    </citation>
    <scope>NUCLEOTIDE SEQUENCE [LARGE SCALE GENOMIC DNA]</scope>
    <source>
        <strain evidence="11 12">GSS09</strain>
    </source>
</reference>
<organism evidence="11 12">
    <name type="scientific">Desulforamulus ferrireducens</name>
    <dbReference type="NCBI Taxonomy" id="1833852"/>
    <lineage>
        <taxon>Bacteria</taxon>
        <taxon>Bacillati</taxon>
        <taxon>Bacillota</taxon>
        <taxon>Clostridia</taxon>
        <taxon>Eubacteriales</taxon>
        <taxon>Peptococcaceae</taxon>
        <taxon>Desulforamulus</taxon>
    </lineage>
</organism>
<evidence type="ECO:0000256" key="10">
    <source>
        <dbReference type="ARBA" id="ARBA00049131"/>
    </source>
</evidence>
<dbReference type="OrthoDB" id="9780421at2"/>
<evidence type="ECO:0000256" key="3">
    <source>
        <dbReference type="ARBA" id="ARBA00011887"/>
    </source>
</evidence>
<evidence type="ECO:0000256" key="6">
    <source>
        <dbReference type="ARBA" id="ARBA00022729"/>
    </source>
</evidence>
<dbReference type="RefSeq" id="WP_077714180.1">
    <property type="nucleotide sequence ID" value="NZ_CP019698.1"/>
</dbReference>
<keyword evidence="5" id="KW-0479">Metal-binding</keyword>
<dbReference type="Gene3D" id="1.20.140.10">
    <property type="entry name" value="Butyryl-CoA Dehydrogenase, subunit A, domain 3"/>
    <property type="match status" value="1"/>
</dbReference>
<dbReference type="Gene3D" id="1.10.1130.10">
    <property type="entry name" value="Flavocytochrome C3, Chain A"/>
    <property type="match status" value="1"/>
</dbReference>
<keyword evidence="9" id="KW-0408">Iron</keyword>
<comment type="subcellular location">
    <subcellularLocation>
        <location evidence="1">Cell envelope</location>
    </subcellularLocation>
</comment>
<evidence type="ECO:0000256" key="7">
    <source>
        <dbReference type="ARBA" id="ARBA00022837"/>
    </source>
</evidence>
<dbReference type="GO" id="GO:0030288">
    <property type="term" value="C:outer membrane-bounded periplasmic space"/>
    <property type="evidence" value="ECO:0007669"/>
    <property type="project" value="TreeGrafter"/>
</dbReference>
<comment type="catalytic activity">
    <reaction evidence="10">
        <text>6 Fe(III)-[cytochrome c] + NH4(+) + 2 H2O = 6 Fe(II)-[cytochrome c] + nitrite + 8 H(+)</text>
        <dbReference type="Rhea" id="RHEA:13089"/>
        <dbReference type="Rhea" id="RHEA-COMP:10350"/>
        <dbReference type="Rhea" id="RHEA-COMP:14399"/>
        <dbReference type="ChEBI" id="CHEBI:15377"/>
        <dbReference type="ChEBI" id="CHEBI:15378"/>
        <dbReference type="ChEBI" id="CHEBI:16301"/>
        <dbReference type="ChEBI" id="CHEBI:28938"/>
        <dbReference type="ChEBI" id="CHEBI:29033"/>
        <dbReference type="ChEBI" id="CHEBI:29034"/>
        <dbReference type="EC" id="1.7.2.2"/>
    </reaction>
</comment>
<evidence type="ECO:0000256" key="8">
    <source>
        <dbReference type="ARBA" id="ARBA00023002"/>
    </source>
</evidence>
<evidence type="ECO:0000256" key="9">
    <source>
        <dbReference type="ARBA" id="ARBA00023004"/>
    </source>
</evidence>
<dbReference type="GO" id="GO:0020037">
    <property type="term" value="F:heme binding"/>
    <property type="evidence" value="ECO:0007669"/>
    <property type="project" value="TreeGrafter"/>
</dbReference>
<proteinExistence type="inferred from homology"/>
<accession>A0A1S6IWG1</accession>
<evidence type="ECO:0000256" key="4">
    <source>
        <dbReference type="ARBA" id="ARBA00022617"/>
    </source>
</evidence>
<keyword evidence="8" id="KW-0560">Oxidoreductase</keyword>
<comment type="similarity">
    <text evidence="2">Belongs to the cytochrome c-552 family.</text>
</comment>
<dbReference type="STRING" id="1833852.B0537_08415"/>